<feature type="domain" description="L-tyrosine decarboxylase C-terminal" evidence="5">
    <location>
        <begin position="472"/>
        <end position="613"/>
    </location>
</feature>
<dbReference type="AlphaFoldDB" id="A0AAC9UNI7"/>
<dbReference type="PANTHER" id="PTHR42735:SF4">
    <property type="entry name" value="PYRIDOXAL PHOSPHATE-DEPENDENT DECARBOXYLASE FAMILY PROTEIN"/>
    <property type="match status" value="1"/>
</dbReference>
<feature type="modified residue" description="N6-(pyridoxal phosphate)lysine" evidence="4">
    <location>
        <position position="391"/>
    </location>
</feature>
<evidence type="ECO:0000259" key="5">
    <source>
        <dbReference type="Pfam" id="PF21391"/>
    </source>
</evidence>
<dbReference type="GO" id="GO:0004058">
    <property type="term" value="F:aromatic-L-amino-acid decarboxylase activity"/>
    <property type="evidence" value="ECO:0007669"/>
    <property type="project" value="UniProtKB-ARBA"/>
</dbReference>
<proteinExistence type="predicted"/>
<protein>
    <submittedName>
        <fullName evidence="6">Tyrosine decarboxylase</fullName>
    </submittedName>
</protein>
<dbReference type="InterPro" id="IPR049373">
    <property type="entry name" value="TyrDC_C"/>
</dbReference>
<dbReference type="GO" id="GO:0019752">
    <property type="term" value="P:carboxylic acid metabolic process"/>
    <property type="evidence" value="ECO:0007669"/>
    <property type="project" value="InterPro"/>
</dbReference>
<dbReference type="PANTHER" id="PTHR42735">
    <property type="match status" value="1"/>
</dbReference>
<dbReference type="InterPro" id="IPR015421">
    <property type="entry name" value="PyrdxlP-dep_Trfase_major"/>
</dbReference>
<evidence type="ECO:0000313" key="6">
    <source>
        <dbReference type="EMBL" id="ASN59726.1"/>
    </source>
</evidence>
<dbReference type="Proteomes" id="UP000199749">
    <property type="component" value="Chromosome"/>
</dbReference>
<dbReference type="Gene3D" id="3.40.640.10">
    <property type="entry name" value="Type I PLP-dependent aspartate aminotransferase-like (Major domain)"/>
    <property type="match status" value="1"/>
</dbReference>
<dbReference type="Pfam" id="PF21391">
    <property type="entry name" value="tyr_de_CO2_C"/>
    <property type="match status" value="1"/>
</dbReference>
<dbReference type="RefSeq" id="WP_089556458.1">
    <property type="nucleotide sequence ID" value="NZ_CP022474.1"/>
</dbReference>
<dbReference type="EMBL" id="CP022474">
    <property type="protein sequence ID" value="ASN59726.1"/>
    <property type="molecule type" value="Genomic_DNA"/>
</dbReference>
<dbReference type="InterPro" id="IPR015424">
    <property type="entry name" value="PyrdxlP-dep_Trfase"/>
</dbReference>
<dbReference type="GO" id="GO:0030170">
    <property type="term" value="F:pyridoxal phosphate binding"/>
    <property type="evidence" value="ECO:0007669"/>
    <property type="project" value="InterPro"/>
</dbReference>
<keyword evidence="2 4" id="KW-0663">Pyridoxal phosphate</keyword>
<comment type="cofactor">
    <cofactor evidence="1 4">
        <name>pyridoxal 5'-phosphate</name>
        <dbReference type="ChEBI" id="CHEBI:597326"/>
    </cofactor>
</comment>
<evidence type="ECO:0000313" key="7">
    <source>
        <dbReference type="Proteomes" id="UP000199749"/>
    </source>
</evidence>
<gene>
    <name evidence="6" type="ORF">CG419_03405</name>
</gene>
<dbReference type="InterPro" id="IPR050477">
    <property type="entry name" value="GrpII_AminoAcid_Decarb"/>
</dbReference>
<evidence type="ECO:0000256" key="4">
    <source>
        <dbReference type="PIRSR" id="PIRSR602129-50"/>
    </source>
</evidence>
<organism evidence="6 7">
    <name type="scientific">Latilactobacillus curvatus</name>
    <name type="common">Lactobacillus curvatus</name>
    <dbReference type="NCBI Taxonomy" id="28038"/>
    <lineage>
        <taxon>Bacteria</taxon>
        <taxon>Bacillati</taxon>
        <taxon>Bacillota</taxon>
        <taxon>Bacilli</taxon>
        <taxon>Lactobacillales</taxon>
        <taxon>Lactobacillaceae</taxon>
        <taxon>Latilactobacillus</taxon>
    </lineage>
</organism>
<evidence type="ECO:0000256" key="3">
    <source>
        <dbReference type="ARBA" id="ARBA00023239"/>
    </source>
</evidence>
<accession>A0AAC9UNI7</accession>
<reference evidence="6 7" key="1">
    <citation type="submission" date="2017-07" db="EMBL/GenBank/DDBJ databases">
        <title>Lactobacillus curvatus MRS6 whole genome.</title>
        <authorList>
            <person name="Jans C."/>
            <person name="Lagler S."/>
            <person name="Lacroix C."/>
            <person name="Meile L."/>
            <person name="Stevens M.J.A."/>
        </authorList>
    </citation>
    <scope>NUCLEOTIDE SEQUENCE [LARGE SCALE GENOMIC DNA]</scope>
    <source>
        <strain evidence="6 7">MRS6</strain>
    </source>
</reference>
<evidence type="ECO:0000256" key="1">
    <source>
        <dbReference type="ARBA" id="ARBA00001933"/>
    </source>
</evidence>
<evidence type="ECO:0000256" key="2">
    <source>
        <dbReference type="ARBA" id="ARBA00022898"/>
    </source>
</evidence>
<dbReference type="InterPro" id="IPR002129">
    <property type="entry name" value="PyrdxlP-dep_de-COase"/>
</dbReference>
<dbReference type="Pfam" id="PF00282">
    <property type="entry name" value="Pyridoxal_deC"/>
    <property type="match status" value="1"/>
</dbReference>
<keyword evidence="3" id="KW-0456">Lyase</keyword>
<name>A0AAC9UNI7_LATCU</name>
<dbReference type="SUPFAM" id="SSF53383">
    <property type="entry name" value="PLP-dependent transferases"/>
    <property type="match status" value="1"/>
</dbReference>
<sequence>MNTREFKDMDLSAYFIGPKGENADIFKELTEKLINEHIGYRQNFNAEDANSISEFEKTTPEFTNAVTNMKETLNELSRKMRSGSIPWTTAGRYLAHMDNETLMPAILAYNYAILWNGNGVAWAGSPVSTLMEEEVGQDLAHLNGYNENGWGYVATDGTIANISALWMTRNVASIPFAVKAVCPELVSDKSDWELQNLSIKECLDLLDKTGDKKNEVKAQSARSGKNLQKLGKWLVPSTMHYSWQKALDITGIGEDNLVVLPVDEHYRVDTKKLEEIIQENADNHIPILGVVAVVGSTEEGAVDHVDKFVEIRDKFREQGVDFAIHVDAAYGGYGRTVYLDENNNFIPYKDLKDTFKEYDIFTENNQFLKEDVYNAYKAIGNTDSCTIDPHKVGYIPYNAGGLAIADTRMKDTLTYYAPYAFQEGVAVPASIGQFTLEGSKATGSAAAVWTVDRMIPLNISGYGRLIARTLFAARKFHDFFNGQKFEVNGKTIISYTVYDPDYNMIDWVYKEEGNNSLKSMNDLTQAFSAYTSSAKGGNLYNLDIITSDSNFSPATYGDAPVKFIESLGISGDEYYKEDKLQILRASTMSPWVYDEKSFNYWAPRIKKAIQGKLELISTNENIL</sequence>